<comment type="caution">
    <text evidence="2">The sequence shown here is derived from an EMBL/GenBank/DDBJ whole genome shotgun (WGS) entry which is preliminary data.</text>
</comment>
<feature type="transmembrane region" description="Helical" evidence="1">
    <location>
        <begin position="228"/>
        <end position="250"/>
    </location>
</feature>
<keyword evidence="1" id="KW-0472">Membrane</keyword>
<sequence>MAEPDLPGITEVRVHGVGGTRPAALLGVPEPRQVSGDAIAGFYRRGDVAGRHVEAYSWGGLTSRSGTRILWLLLLPFMLANLAGWMVPAGLAARRGWFRAYRVVMRWAGLAVTLDFVLLLTWICVDYLGYQCGARPACTQSWPAFLASAPEHPARRILLAALVPLAAIALLAALAHRSVRRYERVRPPVAAGAEHEPERSGAALPEGPAHRDFWAGERSAWRLGSAHVAAALALLAVLVAHTAHAAQAGAGVRREWLATAAMALGGAVLLGALLLPLLERHRRPERPGGRAHRPGPLELGLLAVSAIPVTLAAIFAWSQAAHPGPVAGELPGMATAVTAACAATLAAILLVPLLLGAEAITRRGHAAEPGRFRWCAPFVTLALGVWALNTVMLGTLIQVAGMTGRIAYAERLPAGGAATVAVFPGVRHAATFLIVLPALVLALFGCHQLAMYLRARFGREREQVREHYRRLERERPGDVWLASAVAGPGSPGWLGVRGWPGRVAGARRLARATLELDRPATGMVAGLLCLWPVLGDRLPEGAIGAGTAAAALLPVLLLGLLRSGWRDLDRRRTVGVLWDVGTFWPRSYHPLAPPSYAERAVPDLQRRMWRLHDAGGRVVITAHSQGSVLAAAALMQRECRPPDDVVALVTFGSPLRKLYHWAFPAYFNSETLGRLRELRVARWENLYYLTDWVGGPVRAASCRDVELDDPRTSLFRYGDPPPRIAGHSGYWQDPALWAAVSRAATVLRRTLRAPAAGEERARTAPAVPESA</sequence>
<dbReference type="AlphaFoldDB" id="A0A840NZN3"/>
<dbReference type="Proteomes" id="UP000578449">
    <property type="component" value="Unassembled WGS sequence"/>
</dbReference>
<keyword evidence="1" id="KW-0812">Transmembrane</keyword>
<feature type="transmembrane region" description="Helical" evidence="1">
    <location>
        <begin position="103"/>
        <end position="123"/>
    </location>
</feature>
<organism evidence="2 3">
    <name type="scientific">Thermocatellispora tengchongensis</name>
    <dbReference type="NCBI Taxonomy" id="1073253"/>
    <lineage>
        <taxon>Bacteria</taxon>
        <taxon>Bacillati</taxon>
        <taxon>Actinomycetota</taxon>
        <taxon>Actinomycetes</taxon>
        <taxon>Streptosporangiales</taxon>
        <taxon>Streptosporangiaceae</taxon>
        <taxon>Thermocatellispora</taxon>
    </lineage>
</organism>
<keyword evidence="1" id="KW-1133">Transmembrane helix</keyword>
<feature type="transmembrane region" description="Helical" evidence="1">
    <location>
        <begin position="376"/>
        <end position="397"/>
    </location>
</feature>
<dbReference type="EMBL" id="JACHGN010000004">
    <property type="protein sequence ID" value="MBB5132209.1"/>
    <property type="molecule type" value="Genomic_DNA"/>
</dbReference>
<feature type="transmembrane region" description="Helical" evidence="1">
    <location>
        <begin position="541"/>
        <end position="561"/>
    </location>
</feature>
<evidence type="ECO:0008006" key="4">
    <source>
        <dbReference type="Google" id="ProtNLM"/>
    </source>
</evidence>
<reference evidence="2 3" key="1">
    <citation type="submission" date="2020-08" db="EMBL/GenBank/DDBJ databases">
        <title>Genomic Encyclopedia of Type Strains, Phase IV (KMG-IV): sequencing the most valuable type-strain genomes for metagenomic binning, comparative biology and taxonomic classification.</title>
        <authorList>
            <person name="Goeker M."/>
        </authorList>
    </citation>
    <scope>NUCLEOTIDE SEQUENCE [LARGE SCALE GENOMIC DNA]</scope>
    <source>
        <strain evidence="2 3">DSM 45615</strain>
    </source>
</reference>
<evidence type="ECO:0000256" key="1">
    <source>
        <dbReference type="SAM" id="Phobius"/>
    </source>
</evidence>
<evidence type="ECO:0000313" key="2">
    <source>
        <dbReference type="EMBL" id="MBB5132209.1"/>
    </source>
</evidence>
<evidence type="ECO:0000313" key="3">
    <source>
        <dbReference type="Proteomes" id="UP000578449"/>
    </source>
</evidence>
<accession>A0A840NZN3</accession>
<dbReference type="InterPro" id="IPR029058">
    <property type="entry name" value="AB_hydrolase_fold"/>
</dbReference>
<proteinExistence type="predicted"/>
<gene>
    <name evidence="2" type="ORF">HNP84_001925</name>
</gene>
<keyword evidence="3" id="KW-1185">Reference proteome</keyword>
<dbReference type="RefSeq" id="WP_185049063.1">
    <property type="nucleotide sequence ID" value="NZ_BAABIX010000048.1"/>
</dbReference>
<feature type="transmembrane region" description="Helical" evidence="1">
    <location>
        <begin position="157"/>
        <end position="176"/>
    </location>
</feature>
<feature type="transmembrane region" description="Helical" evidence="1">
    <location>
        <begin position="332"/>
        <end position="355"/>
    </location>
</feature>
<feature type="transmembrane region" description="Helical" evidence="1">
    <location>
        <begin position="299"/>
        <end position="320"/>
    </location>
</feature>
<feature type="transmembrane region" description="Helical" evidence="1">
    <location>
        <begin position="69"/>
        <end position="91"/>
    </location>
</feature>
<feature type="transmembrane region" description="Helical" evidence="1">
    <location>
        <begin position="256"/>
        <end position="278"/>
    </location>
</feature>
<dbReference type="SUPFAM" id="SSF53474">
    <property type="entry name" value="alpha/beta-Hydrolases"/>
    <property type="match status" value="1"/>
</dbReference>
<protein>
    <recommendedName>
        <fullName evidence="4">Integral membrane protein</fullName>
    </recommendedName>
</protein>
<feature type="transmembrane region" description="Helical" evidence="1">
    <location>
        <begin position="429"/>
        <end position="453"/>
    </location>
</feature>
<dbReference type="Gene3D" id="3.40.50.1820">
    <property type="entry name" value="alpha/beta hydrolase"/>
    <property type="match status" value="1"/>
</dbReference>
<name>A0A840NZN3_9ACTN</name>